<dbReference type="Ensembl" id="ENSFCTT00005031463.1">
    <property type="protein sequence ID" value="ENSFCTP00005020717.1"/>
    <property type="gene ID" value="ENSFCTG00005011257.1"/>
</dbReference>
<name>A0ABI7XE48_FELCA</name>
<evidence type="ECO:0000256" key="1">
    <source>
        <dbReference type="SAM" id="MobiDB-lite"/>
    </source>
</evidence>
<sequence length="72" mass="7886">MLKQLSRPDVAIETLPQTEEGFPQPPIKVGSMAGGTRVYTQRSSESLSGNLRKSCLFSQNHVSAGSQLLIRR</sequence>
<reference evidence="2 3" key="1">
    <citation type="submission" date="2021-02" db="EMBL/GenBank/DDBJ databases">
        <title>Safari Cat Assemblies.</title>
        <authorList>
            <person name="Bredemeyer K.R."/>
            <person name="Murphy W.J."/>
        </authorList>
    </citation>
    <scope>NUCLEOTIDE SEQUENCE [LARGE SCALE GENOMIC DNA]</scope>
</reference>
<proteinExistence type="predicted"/>
<feature type="region of interest" description="Disordered" evidence="1">
    <location>
        <begin position="1"/>
        <end position="36"/>
    </location>
</feature>
<evidence type="ECO:0000313" key="3">
    <source>
        <dbReference type="Proteomes" id="UP000823872"/>
    </source>
</evidence>
<reference evidence="2" key="2">
    <citation type="submission" date="2025-08" db="UniProtKB">
        <authorList>
            <consortium name="Ensembl"/>
        </authorList>
    </citation>
    <scope>IDENTIFICATION</scope>
    <source>
        <strain evidence="2">breed Abyssinian</strain>
    </source>
</reference>
<dbReference type="Proteomes" id="UP000823872">
    <property type="component" value="Chromosome A3"/>
</dbReference>
<protein>
    <submittedName>
        <fullName evidence="2">Uncharacterized protein</fullName>
    </submittedName>
</protein>
<organism evidence="2 3">
    <name type="scientific">Felis catus</name>
    <name type="common">Cat</name>
    <name type="synonym">Felis silvestris catus</name>
    <dbReference type="NCBI Taxonomy" id="9685"/>
    <lineage>
        <taxon>Eukaryota</taxon>
        <taxon>Metazoa</taxon>
        <taxon>Chordata</taxon>
        <taxon>Craniata</taxon>
        <taxon>Vertebrata</taxon>
        <taxon>Euteleostomi</taxon>
        <taxon>Mammalia</taxon>
        <taxon>Eutheria</taxon>
        <taxon>Laurasiatheria</taxon>
        <taxon>Carnivora</taxon>
        <taxon>Feliformia</taxon>
        <taxon>Felidae</taxon>
        <taxon>Felinae</taxon>
        <taxon>Felis</taxon>
    </lineage>
</organism>
<keyword evidence="3" id="KW-1185">Reference proteome</keyword>
<dbReference type="GeneTree" id="ENSGT01140000286809"/>
<accession>A0ABI7XE48</accession>
<reference evidence="2" key="3">
    <citation type="submission" date="2025-09" db="UniProtKB">
        <authorList>
            <consortium name="Ensembl"/>
        </authorList>
    </citation>
    <scope>IDENTIFICATION</scope>
    <source>
        <strain evidence="2">breed Abyssinian</strain>
    </source>
</reference>
<evidence type="ECO:0000313" key="2">
    <source>
        <dbReference type="Ensembl" id="ENSFCTP00005020717.1"/>
    </source>
</evidence>